<organism evidence="1 2">
    <name type="scientific">Persea americana</name>
    <name type="common">Avocado</name>
    <dbReference type="NCBI Taxonomy" id="3435"/>
    <lineage>
        <taxon>Eukaryota</taxon>
        <taxon>Viridiplantae</taxon>
        <taxon>Streptophyta</taxon>
        <taxon>Embryophyta</taxon>
        <taxon>Tracheophyta</taxon>
        <taxon>Spermatophyta</taxon>
        <taxon>Magnoliopsida</taxon>
        <taxon>Magnoliidae</taxon>
        <taxon>Laurales</taxon>
        <taxon>Lauraceae</taxon>
        <taxon>Persea</taxon>
    </lineage>
</organism>
<sequence length="197" mass="22008">MEFLLEEEQYWKCRKHPSQPRSGVCPTCLRNRLILLCPDCANVRPCPCCSSSPSSSSSLSSSGRVSGVGAVGRVSYLIESEPAFRRSRSAAFQFLRTRSVESHPPPPPENRRKLSFWSFLWSDRTSKTKNKPNESRKASNLPRSRSVGASLNSVPGDIPGGDARLKGRSWYFPSPIKVFWQPKTANTVHQRSPLCRG</sequence>
<dbReference type="Proteomes" id="UP001234297">
    <property type="component" value="Chromosome 8"/>
</dbReference>
<proteinExistence type="predicted"/>
<reference evidence="1 2" key="1">
    <citation type="journal article" date="2022" name="Hortic Res">
        <title>A haplotype resolved chromosomal level avocado genome allows analysis of novel avocado genes.</title>
        <authorList>
            <person name="Nath O."/>
            <person name="Fletcher S.J."/>
            <person name="Hayward A."/>
            <person name="Shaw L.M."/>
            <person name="Masouleh A.K."/>
            <person name="Furtado A."/>
            <person name="Henry R.J."/>
            <person name="Mitter N."/>
        </authorList>
    </citation>
    <scope>NUCLEOTIDE SEQUENCE [LARGE SCALE GENOMIC DNA]</scope>
    <source>
        <strain evidence="2">cv. Hass</strain>
    </source>
</reference>
<dbReference type="EMBL" id="CM056816">
    <property type="protein sequence ID" value="KAJ8633854.1"/>
    <property type="molecule type" value="Genomic_DNA"/>
</dbReference>
<evidence type="ECO:0000313" key="2">
    <source>
        <dbReference type="Proteomes" id="UP001234297"/>
    </source>
</evidence>
<accession>A0ACC2LLC2</accession>
<gene>
    <name evidence="1" type="ORF">MRB53_027190</name>
</gene>
<name>A0ACC2LLC2_PERAE</name>
<evidence type="ECO:0000313" key="1">
    <source>
        <dbReference type="EMBL" id="KAJ8633854.1"/>
    </source>
</evidence>
<keyword evidence="2" id="KW-1185">Reference proteome</keyword>
<protein>
    <submittedName>
        <fullName evidence="1">Uncharacterized protein</fullName>
    </submittedName>
</protein>
<comment type="caution">
    <text evidence="1">The sequence shown here is derived from an EMBL/GenBank/DDBJ whole genome shotgun (WGS) entry which is preliminary data.</text>
</comment>